<feature type="region of interest" description="Disordered" evidence="1">
    <location>
        <begin position="1"/>
        <end position="32"/>
    </location>
</feature>
<gene>
    <name evidence="2" type="ORF">RFI_23060</name>
</gene>
<protein>
    <submittedName>
        <fullName evidence="2">Uncharacterized protein</fullName>
    </submittedName>
</protein>
<dbReference type="EMBL" id="ASPP01020102">
    <property type="protein sequence ID" value="ETO14307.1"/>
    <property type="molecule type" value="Genomic_DNA"/>
</dbReference>
<sequence length="150" mass="17572">NDNDNDNDNEDDDKGEEDYTPDEFDNANDGNDDGIDDNVIVFCDGKFGIVEGFIARRIVLKNDATNNKQKLGFEYLTKIANQKDPQWIDEDELQDYFHMLDMFEEEMDEEILLTHPKLFIQEFNLLDTEQPLSLSQERSQEQPQEEEKNN</sequence>
<comment type="caution">
    <text evidence="2">The sequence shown here is derived from an EMBL/GenBank/DDBJ whole genome shotgun (WGS) entry which is preliminary data.</text>
</comment>
<reference evidence="2 3" key="1">
    <citation type="journal article" date="2013" name="Curr. Biol.">
        <title>The Genome of the Foraminiferan Reticulomyxa filosa.</title>
        <authorList>
            <person name="Glockner G."/>
            <person name="Hulsmann N."/>
            <person name="Schleicher M."/>
            <person name="Noegel A.A."/>
            <person name="Eichinger L."/>
            <person name="Gallinger C."/>
            <person name="Pawlowski J."/>
            <person name="Sierra R."/>
            <person name="Euteneuer U."/>
            <person name="Pillet L."/>
            <person name="Moustafa A."/>
            <person name="Platzer M."/>
            <person name="Groth M."/>
            <person name="Szafranski K."/>
            <person name="Schliwa M."/>
        </authorList>
    </citation>
    <scope>NUCLEOTIDE SEQUENCE [LARGE SCALE GENOMIC DNA]</scope>
</reference>
<proteinExistence type="predicted"/>
<feature type="region of interest" description="Disordered" evidence="1">
    <location>
        <begin position="131"/>
        <end position="150"/>
    </location>
</feature>
<feature type="non-terminal residue" evidence="2">
    <location>
        <position position="1"/>
    </location>
</feature>
<dbReference type="Proteomes" id="UP000023152">
    <property type="component" value="Unassembled WGS sequence"/>
</dbReference>
<name>X6MLI0_RETFI</name>
<evidence type="ECO:0000256" key="1">
    <source>
        <dbReference type="SAM" id="MobiDB-lite"/>
    </source>
</evidence>
<organism evidence="2 3">
    <name type="scientific">Reticulomyxa filosa</name>
    <dbReference type="NCBI Taxonomy" id="46433"/>
    <lineage>
        <taxon>Eukaryota</taxon>
        <taxon>Sar</taxon>
        <taxon>Rhizaria</taxon>
        <taxon>Retaria</taxon>
        <taxon>Foraminifera</taxon>
        <taxon>Monothalamids</taxon>
        <taxon>Reticulomyxidae</taxon>
        <taxon>Reticulomyxa</taxon>
    </lineage>
</organism>
<keyword evidence="3" id="KW-1185">Reference proteome</keyword>
<dbReference type="AlphaFoldDB" id="X6MLI0"/>
<evidence type="ECO:0000313" key="2">
    <source>
        <dbReference type="EMBL" id="ETO14307.1"/>
    </source>
</evidence>
<accession>X6MLI0</accession>
<evidence type="ECO:0000313" key="3">
    <source>
        <dbReference type="Proteomes" id="UP000023152"/>
    </source>
</evidence>